<keyword evidence="1 6" id="KW-0378">Hydrolase</keyword>
<proteinExistence type="predicted"/>
<dbReference type="AlphaFoldDB" id="A0A5S4FHW7"/>
<dbReference type="RefSeq" id="WP_138697376.1">
    <property type="nucleotide sequence ID" value="NZ_VCKX01000324.1"/>
</dbReference>
<evidence type="ECO:0000313" key="7">
    <source>
        <dbReference type="Proteomes" id="UP000306628"/>
    </source>
</evidence>
<dbReference type="GO" id="GO:0003847">
    <property type="term" value="F:1-alkyl-2-acetylglycerophosphocholine esterase activity"/>
    <property type="evidence" value="ECO:0007669"/>
    <property type="project" value="TreeGrafter"/>
</dbReference>
<evidence type="ECO:0000256" key="1">
    <source>
        <dbReference type="ARBA" id="ARBA00022801"/>
    </source>
</evidence>
<dbReference type="InterPro" id="IPR029058">
    <property type="entry name" value="AB_hydrolase_fold"/>
</dbReference>
<keyword evidence="7" id="KW-1185">Reference proteome</keyword>
<feature type="region of interest" description="Disordered" evidence="4">
    <location>
        <begin position="30"/>
        <end position="66"/>
    </location>
</feature>
<dbReference type="OrthoDB" id="569821at2"/>
<dbReference type="SUPFAM" id="SSF53474">
    <property type="entry name" value="alpha/beta-Hydrolases"/>
    <property type="match status" value="1"/>
</dbReference>
<comment type="caution">
    <text evidence="6">The sequence shown here is derived from an EMBL/GenBank/DDBJ whole genome shotgun (WGS) entry which is preliminary data.</text>
</comment>
<feature type="compositionally biased region" description="Low complexity" evidence="4">
    <location>
        <begin position="30"/>
        <end position="45"/>
    </location>
</feature>
<keyword evidence="3" id="KW-0443">Lipid metabolism</keyword>
<accession>A0A5S4FHW7</accession>
<name>A0A5S4FHW7_9ACTN</name>
<feature type="chain" id="PRO_5038948176" evidence="5">
    <location>
        <begin position="25"/>
        <end position="390"/>
    </location>
</feature>
<evidence type="ECO:0000256" key="5">
    <source>
        <dbReference type="SAM" id="SignalP"/>
    </source>
</evidence>
<dbReference type="Pfam" id="PF03403">
    <property type="entry name" value="PAF-AH_p_II"/>
    <property type="match status" value="2"/>
</dbReference>
<keyword evidence="5" id="KW-0732">Signal</keyword>
<evidence type="ECO:0000256" key="4">
    <source>
        <dbReference type="SAM" id="MobiDB-lite"/>
    </source>
</evidence>
<feature type="signal peptide" evidence="5">
    <location>
        <begin position="1"/>
        <end position="24"/>
    </location>
</feature>
<organism evidence="6 7">
    <name type="scientific">Nonomuraea zeae</name>
    <dbReference type="NCBI Taxonomy" id="1642303"/>
    <lineage>
        <taxon>Bacteria</taxon>
        <taxon>Bacillati</taxon>
        <taxon>Actinomycetota</taxon>
        <taxon>Actinomycetes</taxon>
        <taxon>Streptosporangiales</taxon>
        <taxon>Streptosporangiaceae</taxon>
        <taxon>Nonomuraea</taxon>
    </lineage>
</organism>
<reference evidence="6 7" key="1">
    <citation type="submission" date="2019-05" db="EMBL/GenBank/DDBJ databases">
        <title>Draft genome sequence of Nonomuraea zeae DSM 100528.</title>
        <authorList>
            <person name="Saricaoglu S."/>
            <person name="Isik K."/>
        </authorList>
    </citation>
    <scope>NUCLEOTIDE SEQUENCE [LARGE SCALE GENOMIC DNA]</scope>
    <source>
        <strain evidence="6 7">DSM 100528</strain>
    </source>
</reference>
<dbReference type="GO" id="GO:0016042">
    <property type="term" value="P:lipid catabolic process"/>
    <property type="evidence" value="ECO:0007669"/>
    <property type="project" value="UniProtKB-KW"/>
</dbReference>
<protein>
    <submittedName>
        <fullName evidence="6">Alpha/beta hydrolase</fullName>
    </submittedName>
</protein>
<dbReference type="EMBL" id="VCKX01000324">
    <property type="protein sequence ID" value="TMR19983.1"/>
    <property type="molecule type" value="Genomic_DNA"/>
</dbReference>
<dbReference type="PANTHER" id="PTHR10272:SF0">
    <property type="entry name" value="PLATELET-ACTIVATING FACTOR ACETYLHYDROLASE"/>
    <property type="match status" value="1"/>
</dbReference>
<dbReference type="PANTHER" id="PTHR10272">
    <property type="entry name" value="PLATELET-ACTIVATING FACTOR ACETYLHYDROLASE"/>
    <property type="match status" value="1"/>
</dbReference>
<evidence type="ECO:0000256" key="2">
    <source>
        <dbReference type="ARBA" id="ARBA00022963"/>
    </source>
</evidence>
<dbReference type="Gene3D" id="3.40.50.1820">
    <property type="entry name" value="alpha/beta hydrolase"/>
    <property type="match status" value="1"/>
</dbReference>
<keyword evidence="2" id="KW-0442">Lipid degradation</keyword>
<dbReference type="Proteomes" id="UP000306628">
    <property type="component" value="Unassembled WGS sequence"/>
</dbReference>
<evidence type="ECO:0000256" key="3">
    <source>
        <dbReference type="ARBA" id="ARBA00023098"/>
    </source>
</evidence>
<gene>
    <name evidence="6" type="ORF">ETD85_52600</name>
</gene>
<sequence length="390" mass="41380">MRRVTGPGRGIVLAGLLVLTGSGALTGTPPAAATASPAAHGSAPSLPEPTGSRPVGITSLHLTDTSRPDPWNLDVDARELKVTLWYPTRQRDGERAPYMTAKESELLMKGVRSAGVPYDTLSRTRTNAIKDAEPTGKKLPLVVLSPGFTKPISTLTSLAEELASQGYVVAGIDHPYESYVTTLADGRIAECLACDSDTDTGFGTGVVAGRAADVSFVLDQLPAKWKGSGLIDRSRIAMAGQSIGGAGALAAMVKDPRIRAGIDMDGTSYARIPKSGFSRPFMFMGSPQHVPGGRDTSWDRDWKLLAGWKRWIVLAGADHQDFTDGPVLAGVLGIKPVYGALPAARAVELVRTYVTAFLDQHLKAKRQTVLDKPSSRYPEVKFCPAACAQS</sequence>
<evidence type="ECO:0000313" key="6">
    <source>
        <dbReference type="EMBL" id="TMR19983.1"/>
    </source>
</evidence>